<organism evidence="4 5">
    <name type="scientific">Terasakiella brassicae</name>
    <dbReference type="NCBI Taxonomy" id="1634917"/>
    <lineage>
        <taxon>Bacteria</taxon>
        <taxon>Pseudomonadati</taxon>
        <taxon>Pseudomonadota</taxon>
        <taxon>Alphaproteobacteria</taxon>
        <taxon>Rhodospirillales</taxon>
        <taxon>Terasakiellaceae</taxon>
        <taxon>Terasakiella</taxon>
    </lineage>
</organism>
<evidence type="ECO:0000313" key="5">
    <source>
        <dbReference type="Proteomes" id="UP000632498"/>
    </source>
</evidence>
<dbReference type="Gene3D" id="3.90.226.10">
    <property type="entry name" value="2-enoyl-CoA Hydratase, Chain A, domain 1"/>
    <property type="match status" value="1"/>
</dbReference>
<dbReference type="PANTHER" id="PTHR11941:SF54">
    <property type="entry name" value="ENOYL-COA HYDRATASE, MITOCHONDRIAL"/>
    <property type="match status" value="1"/>
</dbReference>
<evidence type="ECO:0000256" key="1">
    <source>
        <dbReference type="ARBA" id="ARBA00005254"/>
    </source>
</evidence>
<dbReference type="RefSeq" id="WP_308419098.1">
    <property type="nucleotide sequence ID" value="NZ_BMHV01000012.1"/>
</dbReference>
<dbReference type="InterPro" id="IPR014748">
    <property type="entry name" value="Enoyl-CoA_hydra_C"/>
</dbReference>
<dbReference type="Gene3D" id="1.10.12.10">
    <property type="entry name" value="Lyase 2-enoyl-coa Hydratase, Chain A, domain 2"/>
    <property type="match status" value="1"/>
</dbReference>
<reference evidence="4" key="1">
    <citation type="journal article" date="2014" name="Int. J. Syst. Evol. Microbiol.">
        <title>Complete genome sequence of Corynebacterium casei LMG S-19264T (=DSM 44701T), isolated from a smear-ripened cheese.</title>
        <authorList>
            <consortium name="US DOE Joint Genome Institute (JGI-PGF)"/>
            <person name="Walter F."/>
            <person name="Albersmeier A."/>
            <person name="Kalinowski J."/>
            <person name="Ruckert C."/>
        </authorList>
    </citation>
    <scope>NUCLEOTIDE SEQUENCE</scope>
    <source>
        <strain evidence="4">CGMCC 1.15254</strain>
    </source>
</reference>
<proteinExistence type="inferred from homology"/>
<dbReference type="SUPFAM" id="SSF52096">
    <property type="entry name" value="ClpP/crotonase"/>
    <property type="match status" value="1"/>
</dbReference>
<dbReference type="InterPro" id="IPR029045">
    <property type="entry name" value="ClpP/crotonase-like_dom_sf"/>
</dbReference>
<evidence type="ECO:0000313" key="4">
    <source>
        <dbReference type="EMBL" id="GGF65298.1"/>
    </source>
</evidence>
<dbReference type="Pfam" id="PF00378">
    <property type="entry name" value="ECH_1"/>
    <property type="match status" value="1"/>
</dbReference>
<dbReference type="InterPro" id="IPR018376">
    <property type="entry name" value="Enoyl-CoA_hyd/isom_CS"/>
</dbReference>
<keyword evidence="5" id="KW-1185">Reference proteome</keyword>
<evidence type="ECO:0000256" key="3">
    <source>
        <dbReference type="RuleBase" id="RU003707"/>
    </source>
</evidence>
<reference evidence="4" key="2">
    <citation type="submission" date="2020-09" db="EMBL/GenBank/DDBJ databases">
        <authorList>
            <person name="Sun Q."/>
            <person name="Zhou Y."/>
        </authorList>
    </citation>
    <scope>NUCLEOTIDE SEQUENCE</scope>
    <source>
        <strain evidence="4">CGMCC 1.15254</strain>
    </source>
</reference>
<dbReference type="EMBL" id="BMHV01000012">
    <property type="protein sequence ID" value="GGF65298.1"/>
    <property type="molecule type" value="Genomic_DNA"/>
</dbReference>
<dbReference type="GO" id="GO:0006635">
    <property type="term" value="P:fatty acid beta-oxidation"/>
    <property type="evidence" value="ECO:0007669"/>
    <property type="project" value="TreeGrafter"/>
</dbReference>
<dbReference type="PROSITE" id="PS00166">
    <property type="entry name" value="ENOYL_COA_HYDRATASE"/>
    <property type="match status" value="1"/>
</dbReference>
<dbReference type="CDD" id="cd06558">
    <property type="entry name" value="crotonase-like"/>
    <property type="match status" value="1"/>
</dbReference>
<accession>A0A917FC81</accession>
<comment type="similarity">
    <text evidence="1 3">Belongs to the enoyl-CoA hydratase/isomerase family.</text>
</comment>
<gene>
    <name evidence="4" type="ORF">GCM10011332_19250</name>
</gene>
<protein>
    <submittedName>
        <fullName evidence="4">Enoyl-CoA hydratase</fullName>
    </submittedName>
</protein>
<dbReference type="Proteomes" id="UP000632498">
    <property type="component" value="Unassembled WGS sequence"/>
</dbReference>
<dbReference type="FunFam" id="1.10.12.10:FF:000001">
    <property type="entry name" value="Probable enoyl-CoA hydratase, mitochondrial"/>
    <property type="match status" value="1"/>
</dbReference>
<evidence type="ECO:0000256" key="2">
    <source>
        <dbReference type="ARBA" id="ARBA00023239"/>
    </source>
</evidence>
<dbReference type="GO" id="GO:0016836">
    <property type="term" value="F:hydro-lyase activity"/>
    <property type="evidence" value="ECO:0007669"/>
    <property type="project" value="UniProtKB-ARBA"/>
</dbReference>
<dbReference type="AlphaFoldDB" id="A0A917FC81"/>
<name>A0A917FC81_9PROT</name>
<keyword evidence="2" id="KW-0456">Lyase</keyword>
<dbReference type="InterPro" id="IPR001753">
    <property type="entry name" value="Enoyl-CoA_hydra/iso"/>
</dbReference>
<sequence>MANPHAPYLDGCTDILSELDDKYVLSLRLNRPKARNALRTQLLHELAQTLGKANRDEHVRCVVLTGGEKVFAAGADITEMADKTPVDVLNDPRADHWAAIRTFNKPLIGAVNGFCLGGGNELAMHCDILIAGKNAQFGQPEINLGIIPGAGGTQRLTQMIGKSKAMRMVLAAQFMSAEDAEKAGLVAEVCEPELTYDKAYALACVIASKPPVAARLAKESVLKASDALLAEGLAFERKAFGTLFATEDKAEGVAAFMEKRKPVFKGR</sequence>
<dbReference type="PANTHER" id="PTHR11941">
    <property type="entry name" value="ENOYL-COA HYDRATASE-RELATED"/>
    <property type="match status" value="1"/>
</dbReference>
<dbReference type="FunFam" id="3.90.226.10:FF:000009">
    <property type="entry name" value="Carnitinyl-CoA dehydratase"/>
    <property type="match status" value="1"/>
</dbReference>
<comment type="caution">
    <text evidence="4">The sequence shown here is derived from an EMBL/GenBank/DDBJ whole genome shotgun (WGS) entry which is preliminary data.</text>
</comment>